<reference evidence="5 6" key="1">
    <citation type="submission" date="2017-11" db="EMBL/GenBank/DDBJ databases">
        <title>Comparative genomics of Botrytis spp.</title>
        <authorList>
            <person name="Valero-Jimenez C.A."/>
            <person name="Tapia P."/>
            <person name="Veloso J."/>
            <person name="Silva-Moreno E."/>
            <person name="Staats M."/>
            <person name="Valdes J.H."/>
            <person name="Van Kan J.A.L."/>
        </authorList>
    </citation>
    <scope>NUCLEOTIDE SEQUENCE [LARGE SCALE GENOMIC DNA]</scope>
    <source>
        <strain evidence="5 6">MUCL2830</strain>
    </source>
</reference>
<dbReference type="InterPro" id="IPR003593">
    <property type="entry name" value="AAA+_ATPase"/>
</dbReference>
<dbReference type="GO" id="GO:0005741">
    <property type="term" value="C:mitochondrial outer membrane"/>
    <property type="evidence" value="ECO:0007669"/>
    <property type="project" value="TreeGrafter"/>
</dbReference>
<dbReference type="EMBL" id="PHWZ01000657">
    <property type="protein sequence ID" value="TEY33873.1"/>
    <property type="molecule type" value="Genomic_DNA"/>
</dbReference>
<evidence type="ECO:0000256" key="3">
    <source>
        <dbReference type="SAM" id="MobiDB-lite"/>
    </source>
</evidence>
<accession>A0A4Y8CJI0</accession>
<keyword evidence="1" id="KW-0547">Nucleotide-binding</keyword>
<gene>
    <name evidence="5" type="ORF">BOTCAL_0660g00010</name>
</gene>
<dbReference type="Proteomes" id="UP000297299">
    <property type="component" value="Unassembled WGS sequence"/>
</dbReference>
<dbReference type="SMART" id="SM00382">
    <property type="entry name" value="AAA"/>
    <property type="match status" value="1"/>
</dbReference>
<dbReference type="InterPro" id="IPR011990">
    <property type="entry name" value="TPR-like_helical_dom_sf"/>
</dbReference>
<evidence type="ECO:0000256" key="1">
    <source>
        <dbReference type="ARBA" id="ARBA00022741"/>
    </source>
</evidence>
<dbReference type="Pfam" id="PF12770">
    <property type="entry name" value="CHAT"/>
    <property type="match status" value="1"/>
</dbReference>
<evidence type="ECO:0000313" key="5">
    <source>
        <dbReference type="EMBL" id="TEY33873.1"/>
    </source>
</evidence>
<comment type="caution">
    <text evidence="5">The sequence shown here is derived from an EMBL/GenBank/DDBJ whole genome shotgun (WGS) entry which is preliminary data.</text>
</comment>
<dbReference type="Gene3D" id="3.40.50.300">
    <property type="entry name" value="P-loop containing nucleotide triphosphate hydrolases"/>
    <property type="match status" value="1"/>
</dbReference>
<keyword evidence="6" id="KW-1185">Reference proteome</keyword>
<dbReference type="Gene3D" id="1.25.40.10">
    <property type="entry name" value="Tetratricopeptide repeat domain"/>
    <property type="match status" value="5"/>
</dbReference>
<dbReference type="SUPFAM" id="SSF52540">
    <property type="entry name" value="P-loop containing nucleoside triphosphate hydrolases"/>
    <property type="match status" value="1"/>
</dbReference>
<sequence>MASNSEDNKNVEPSFASSETDPEESKISTVAGSFDEGTGMEEEHLLKVEQFNEDLAGPKDQSSDTEADTLLKNESQVSDTANISNNDEQHQLPEADDDPDENEEDDSSSAGSNSEHRYRLPSWFLLHNVKTAEELLESEAKANVTTTAQGSGVLKQGDKIGIDKKHYQEYKLPYPEYLELQDITHGTLFSGSILPQYHSSQSPSILLQVPRDMDTDFLGHILEQLAKSTGANLVSIDSDDLVDLAVEFSHQDNKLDGQGLTSDHSFSTYFALRCKRHTNEDSRNLNERAISTLMNAPAFKAKSNRISRCTSLIPSFDSPQPLFIHIRDAERIMTLEKGSKALKRFRERVQDYRNMNKSAVLFVSMFSSEATLDNQSSATMKLHRKLNVGPDSIVNIAHGSSFIVDEPYRTQQSNIKKLKRSLRCKLQDGFSNGLLAPFTVWHDIGFESASTSLRDSGWSEGIFERVARRIVGRVRGKPALELSDIYKVIGALDHFNEAKPQSDWTDLITKVKENCNEFEKELLSCVVHPGKLQVGFDNVIIDQEMKEIVRQLISLSNFSLDGVSDGLLQQIRISGLLLYGPPGTGKTHLARAIAKESNANIISISAAEVESKFVGETEKQIKAIFSLAVKLAPSIIFIDEADALFRKRSSNDRSWERSASNQFLQEMDGLVTIENSPFIVIATNRPMDLDEAFLRRLPQKLFLDLPAEDHRGQILKTFLREDNLSPRVSIEGLARATKGFSGSDLRTLCGQASLVFAIEQHGIQQKENRTTTSPHLILDNRHFYKAFQRTKASVSKNMMKELEEFSKRFNPPMTSLLDLGDSTQSPSAFNKTGPVAPLAPEGYLTPQDHRDRPERLNNLGNRLFDKYSFTSEKADLDRAIEIAQEALDLTPQGHSNRPERLNNLGNRLFDKYSFTSEKADLDRAIEIAQEALDLTPQGHSNRPTLLNNLGSYLSTKYSFTSEKADLDRAIEVTQEAVDLTPQGHSKRPTLLKNLGNHLSTKYSLTSEKADLDRAIEVTQEALDLTPQGHSNRPTLLNNLGSYLSTKYSLTSEKADLDRAIEFTQEAIDLTPQGHSDRPGWLNNLGSYFSTKYSLTSEKADLDRAIEIAQEAVDLTPQGYSERSGWLNNLGSYFSTKYSLIGEKADLNRAIEIAQEALDLTPQGHSNRPTLLNNLGNHLSTKYSLTSEKADLYRAIEVIQEAIDLTPQGHSKRSGWLNNLGSCLSTKYFLTSEKADLDRAIEITQEAVDLTPQGYSERPGWLSNLGGHLSTKYSLTGEKADLDRAIEIAQEALDLTPQSHSNRPEQLNNLGNRLFDKYSFTNEKADLDRAIEIAQEALDLTPQGHSNRPTLLNNLGSCLSTKYFLTSEKADLDRAIEVTQEAVDLTPQGYSERSGWLNNLGSRFSTKYFLTSEKADLDRAIEITQEALDLTPQGHSDRSRQLSNLGDHLSTKYSLTNEKADLDRAIEITQEAVDLTPQGYSNRPRLLNNLGGHLSTKYFLTSEKADLHRAIRAFIESSASPVAITTQRLKAHKSLLRLFIKIEKWEKALEAGFGAIELLPALAPRSLPNSDKQRVLMSIVGLASDAAAVAVHLGKVVEAVQLLEQGRGVLLGNLTDIRYVPLDLQLQRPDLADRFILLRNRLNFSTPRDQSSLPDHQLSSIQQGEARRQANQEFDHLLQEIRQQHGFQDFLKPPNQKEIQKAALEGPVIYINVSSYRSDALIIKNDSIQSLHLPQLDIDYLVNRRAKLYISKFLDQTLLQELWDRVTFPVLKALELQKSQIKGFQQRVWWIPTGILSRFPIQAAGYHLEEPPRSVLDTVISSFASSLKSISRSRLNSAKSFSKSDRLVLVAMETALGLSPLPFARNEAEEVKKICQSVNLAVIEQYRKKPVLNALASCKIFHFAGHGFSDPIDPLQSSLLLGDWKEDRLILVNFIGISALEQPPFLAYLSTCNTSQVENEYIIDKGLHLVNTFQLAEFQYMIGIL</sequence>
<dbReference type="GO" id="GO:0016887">
    <property type="term" value="F:ATP hydrolysis activity"/>
    <property type="evidence" value="ECO:0007669"/>
    <property type="project" value="InterPro"/>
</dbReference>
<dbReference type="InterPro" id="IPR003959">
    <property type="entry name" value="ATPase_AAA_core"/>
</dbReference>
<dbReference type="STRING" id="38488.A0A4Y8CJI0"/>
<dbReference type="OrthoDB" id="5405072at2759"/>
<keyword evidence="2" id="KW-0067">ATP-binding</keyword>
<dbReference type="GO" id="GO:0005524">
    <property type="term" value="F:ATP binding"/>
    <property type="evidence" value="ECO:0007669"/>
    <property type="project" value="UniProtKB-KW"/>
</dbReference>
<protein>
    <recommendedName>
        <fullName evidence="4">AAA+ ATPase domain-containing protein</fullName>
    </recommendedName>
</protein>
<evidence type="ECO:0000256" key="2">
    <source>
        <dbReference type="ARBA" id="ARBA00022840"/>
    </source>
</evidence>
<evidence type="ECO:0000313" key="6">
    <source>
        <dbReference type="Proteomes" id="UP000297299"/>
    </source>
</evidence>
<dbReference type="SUPFAM" id="SSF48452">
    <property type="entry name" value="TPR-like"/>
    <property type="match status" value="2"/>
</dbReference>
<dbReference type="PANTHER" id="PTHR45644">
    <property type="entry name" value="AAA ATPASE, PUTATIVE (AFU_ORTHOLOGUE AFUA_2G12920)-RELATED-RELATED"/>
    <property type="match status" value="1"/>
</dbReference>
<feature type="region of interest" description="Disordered" evidence="3">
    <location>
        <begin position="1"/>
        <end position="115"/>
    </location>
</feature>
<organism evidence="5 6">
    <name type="scientific">Botryotinia calthae</name>
    <dbReference type="NCBI Taxonomy" id="38488"/>
    <lineage>
        <taxon>Eukaryota</taxon>
        <taxon>Fungi</taxon>
        <taxon>Dikarya</taxon>
        <taxon>Ascomycota</taxon>
        <taxon>Pezizomycotina</taxon>
        <taxon>Leotiomycetes</taxon>
        <taxon>Helotiales</taxon>
        <taxon>Sclerotiniaceae</taxon>
        <taxon>Botryotinia</taxon>
    </lineage>
</organism>
<dbReference type="InterPro" id="IPR027417">
    <property type="entry name" value="P-loop_NTPase"/>
</dbReference>
<feature type="compositionally biased region" description="Basic and acidic residues" evidence="3">
    <location>
        <begin position="1"/>
        <end position="10"/>
    </location>
</feature>
<dbReference type="Pfam" id="PF00004">
    <property type="entry name" value="AAA"/>
    <property type="match status" value="1"/>
</dbReference>
<feature type="compositionally biased region" description="Acidic residues" evidence="3">
    <location>
        <begin position="94"/>
        <end position="107"/>
    </location>
</feature>
<feature type="domain" description="AAA+ ATPase" evidence="4">
    <location>
        <begin position="572"/>
        <end position="707"/>
    </location>
</feature>
<dbReference type="PANTHER" id="PTHR45644:SF56">
    <property type="entry name" value="AAA ATPASE, PUTATIVE (AFU_ORTHOLOGUE AFUA_2G12920)-RELATED"/>
    <property type="match status" value="1"/>
</dbReference>
<feature type="region of interest" description="Disordered" evidence="3">
    <location>
        <begin position="822"/>
        <end position="852"/>
    </location>
</feature>
<evidence type="ECO:0000259" key="4">
    <source>
        <dbReference type="SMART" id="SM00382"/>
    </source>
</evidence>
<name>A0A4Y8CJI0_9HELO</name>
<proteinExistence type="predicted"/>
<feature type="compositionally biased region" description="Polar residues" evidence="3">
    <location>
        <begin position="72"/>
        <end position="86"/>
    </location>
</feature>
<dbReference type="InterPro" id="IPR024983">
    <property type="entry name" value="CHAT_dom"/>
</dbReference>
<dbReference type="InterPro" id="IPR051701">
    <property type="entry name" value="Mito_OM_Translocase_MSP1"/>
</dbReference>
<dbReference type="Gene3D" id="1.10.8.60">
    <property type="match status" value="1"/>
</dbReference>